<dbReference type="PANTHER" id="PTHR47018:SF3">
    <property type="entry name" value="MYCBP-ASSOCIATED PROTEIN"/>
    <property type="match status" value="1"/>
</dbReference>
<name>A0A7D9IZ10_PARCT</name>
<reference evidence="1" key="1">
    <citation type="submission" date="2020-04" db="EMBL/GenBank/DDBJ databases">
        <authorList>
            <person name="Alioto T."/>
            <person name="Alioto T."/>
            <person name="Gomez Garrido J."/>
        </authorList>
    </citation>
    <scope>NUCLEOTIDE SEQUENCE</scope>
    <source>
        <strain evidence="1">A484AB</strain>
    </source>
</reference>
<dbReference type="AlphaFoldDB" id="A0A7D9IZ10"/>
<feature type="non-terminal residue" evidence="1">
    <location>
        <position position="882"/>
    </location>
</feature>
<protein>
    <submittedName>
        <fullName evidence="1">Uncharacterized protein</fullName>
    </submittedName>
</protein>
<sequence length="882" mass="100003">MSYESSSKRPLYPKIDPITVLKKVKRDSEISKCFFCEGSETAAGSGLSSATEEGKSKVVEVALKRKSLNDTSSLGVIERILATIGTGENINLDDLKWHRSCYSKFTHIGMLNRLEKKQEGIKTVHEASNSNTVAHQASTRSRHEHNIKWEICMFCQTSEGKNLRNVMTMTLSDKILSMAKQDVVMRVRLANVCDLVAAEGKYHVQCWVKFQKTITTSNLKTVDPRNSDQSLDILCSAILTGLNSGHVYDMGNIWVHYKKLCSNLNMQIPQKYITRRQSFYNDIQNLIGEKAGFIRPIDPKAHLLVYPNNKTDFAVAQHLEYVSNDDEDNLGNEDHLVPFQDNALLELVHTAMTIRNDLENTPGHSAAWCGLDKEHVAKVIPQSLYTFLSVLFGGTDILEERSSKLDDHITSIAQDVFYLASRKRKLTPKHIGLGLTLHQATRSEKLVDLFHAAGHTIGMDTIRRIDTTIASDIIDRFNKNGHIYIPNELVPYSPSRIVLASCDNIDVLEETIDGKNTFHCTQMMLWQRGPANIRSDIDIKHINRAKTITRDSLDQFHKLDHASMPVGERPKPVSNLPPDLEIEKWFNKSNNQVESKMKNMAWIIARMCQTSQQMVPAWAAFNEKISLVNSPITTPGMLPILQAPADDNNTMTTILNRFTSIAKHLGQPNTVIAVDQPLYSRGKEIIWANPEKYQNVVLVMGHLHVLFNFLKAIGQHMENSGLADIWVESGVFAQNTTGAMLEGKQYYRAVRGHLLTYEALSRIYWQYFTSWLTSNESEVNLKSMTDQIVKAFSHRNSDDEAVKAVNCLVTTLKTHDVLGMMDEFDNTLQHLPNFVLWRSYMKMVETLLDFIRANREGNWALHLDSFSAMLPWMTIYDHTNYA</sequence>
<accession>A0A7D9IZ10</accession>
<proteinExistence type="predicted"/>
<organism evidence="1 2">
    <name type="scientific">Paramuricea clavata</name>
    <name type="common">Red gorgonian</name>
    <name type="synonym">Violescent sea-whip</name>
    <dbReference type="NCBI Taxonomy" id="317549"/>
    <lineage>
        <taxon>Eukaryota</taxon>
        <taxon>Metazoa</taxon>
        <taxon>Cnidaria</taxon>
        <taxon>Anthozoa</taxon>
        <taxon>Octocorallia</taxon>
        <taxon>Malacalcyonacea</taxon>
        <taxon>Plexauridae</taxon>
        <taxon>Paramuricea</taxon>
    </lineage>
</organism>
<keyword evidence="2" id="KW-1185">Reference proteome</keyword>
<dbReference type="PANTHER" id="PTHR47018">
    <property type="entry name" value="CXC DOMAIN-CONTAINING PROTEIN-RELATED"/>
    <property type="match status" value="1"/>
</dbReference>
<evidence type="ECO:0000313" key="2">
    <source>
        <dbReference type="Proteomes" id="UP001152795"/>
    </source>
</evidence>
<dbReference type="Proteomes" id="UP001152795">
    <property type="component" value="Unassembled WGS sequence"/>
</dbReference>
<gene>
    <name evidence="1" type="ORF">PACLA_8A048966</name>
</gene>
<comment type="caution">
    <text evidence="1">The sequence shown here is derived from an EMBL/GenBank/DDBJ whole genome shotgun (WGS) entry which is preliminary data.</text>
</comment>
<evidence type="ECO:0000313" key="1">
    <source>
        <dbReference type="EMBL" id="CAB4016803.1"/>
    </source>
</evidence>
<dbReference type="EMBL" id="CACRXK020009262">
    <property type="protein sequence ID" value="CAB4016803.1"/>
    <property type="molecule type" value="Genomic_DNA"/>
</dbReference>